<evidence type="ECO:0000313" key="3">
    <source>
        <dbReference type="Proteomes" id="UP001605036"/>
    </source>
</evidence>
<dbReference type="Proteomes" id="UP001605036">
    <property type="component" value="Unassembled WGS sequence"/>
</dbReference>
<comment type="caution">
    <text evidence="2">The sequence shown here is derived from an EMBL/GenBank/DDBJ whole genome shotgun (WGS) entry which is preliminary data.</text>
</comment>
<sequence>MASFVKTPSVGNPKFAKCWLDLRYSRNAPGVGCKRARCWLGWNQGLRWIQKGASVRCSRRVDMRECWKGSKCWLFRVEMHQVMKGSSVGQSGELHFSDSRAGLPGPCRVLDDRVALLARLLNLHAEPKEVPESPWTKNGLQVSIPGRREDAPDELRDSETRYRFSHSSGAAQHRTRRVRLDPSLRALGLGDPRSISASRAQDSRDSRIRKVTHLPLCSTEPEKVRLDPSLRAQDSGTPGPKRYRQDPNLARAGLQTPGILDSCAKPGNSTTSRLHNFRIRPQNRLIL</sequence>
<accession>A0ABD1XP97</accession>
<feature type="compositionally biased region" description="Basic and acidic residues" evidence="1">
    <location>
        <begin position="146"/>
        <end position="162"/>
    </location>
</feature>
<feature type="region of interest" description="Disordered" evidence="1">
    <location>
        <begin position="130"/>
        <end position="179"/>
    </location>
</feature>
<feature type="region of interest" description="Disordered" evidence="1">
    <location>
        <begin position="226"/>
        <end position="247"/>
    </location>
</feature>
<reference evidence="2 3" key="1">
    <citation type="submission" date="2024-09" db="EMBL/GenBank/DDBJ databases">
        <title>Chromosome-scale assembly of Riccia fluitans.</title>
        <authorList>
            <person name="Paukszto L."/>
            <person name="Sawicki J."/>
            <person name="Karawczyk K."/>
            <person name="Piernik-Szablinska J."/>
            <person name="Szczecinska M."/>
            <person name="Mazdziarz M."/>
        </authorList>
    </citation>
    <scope>NUCLEOTIDE SEQUENCE [LARGE SCALE GENOMIC DNA]</scope>
    <source>
        <strain evidence="2">Rf_01</strain>
        <tissue evidence="2">Aerial parts of the thallus</tissue>
    </source>
</reference>
<proteinExistence type="predicted"/>
<protein>
    <submittedName>
        <fullName evidence="2">Uncharacterized protein</fullName>
    </submittedName>
</protein>
<evidence type="ECO:0000313" key="2">
    <source>
        <dbReference type="EMBL" id="KAL2610746.1"/>
    </source>
</evidence>
<name>A0ABD1XP97_9MARC</name>
<gene>
    <name evidence="2" type="ORF">R1flu_022438</name>
</gene>
<dbReference type="AlphaFoldDB" id="A0ABD1XP97"/>
<keyword evidence="3" id="KW-1185">Reference proteome</keyword>
<dbReference type="EMBL" id="JBHFFA010000007">
    <property type="protein sequence ID" value="KAL2610746.1"/>
    <property type="molecule type" value="Genomic_DNA"/>
</dbReference>
<organism evidence="2 3">
    <name type="scientific">Riccia fluitans</name>
    <dbReference type="NCBI Taxonomy" id="41844"/>
    <lineage>
        <taxon>Eukaryota</taxon>
        <taxon>Viridiplantae</taxon>
        <taxon>Streptophyta</taxon>
        <taxon>Embryophyta</taxon>
        <taxon>Marchantiophyta</taxon>
        <taxon>Marchantiopsida</taxon>
        <taxon>Marchantiidae</taxon>
        <taxon>Marchantiales</taxon>
        <taxon>Ricciaceae</taxon>
        <taxon>Riccia</taxon>
    </lineage>
</organism>
<evidence type="ECO:0000256" key="1">
    <source>
        <dbReference type="SAM" id="MobiDB-lite"/>
    </source>
</evidence>